<dbReference type="AlphaFoldDB" id="M0BZZ3"/>
<protein>
    <submittedName>
        <fullName evidence="2">Uncharacterized protein</fullName>
    </submittedName>
</protein>
<name>M0BZZ3_9EURY</name>
<keyword evidence="3" id="KW-1185">Reference proteome</keyword>
<evidence type="ECO:0000313" key="2">
    <source>
        <dbReference type="EMBL" id="ELZ15264.1"/>
    </source>
</evidence>
<dbReference type="STRING" id="1227488.C477_18800"/>
<dbReference type="OrthoDB" id="327300at2157"/>
<feature type="region of interest" description="Disordered" evidence="1">
    <location>
        <begin position="23"/>
        <end position="53"/>
    </location>
</feature>
<gene>
    <name evidence="2" type="ORF">C477_18800</name>
</gene>
<proteinExistence type="predicted"/>
<reference evidence="2 3" key="1">
    <citation type="journal article" date="2014" name="PLoS Genet.">
        <title>Phylogenetically driven sequencing of extremely halophilic archaea reveals strategies for static and dynamic osmo-response.</title>
        <authorList>
            <person name="Becker E.A."/>
            <person name="Seitzer P.M."/>
            <person name="Tritt A."/>
            <person name="Larsen D."/>
            <person name="Krusor M."/>
            <person name="Yao A.I."/>
            <person name="Wu D."/>
            <person name="Madern D."/>
            <person name="Eisen J.A."/>
            <person name="Darling A.E."/>
            <person name="Facciotti M.T."/>
        </authorList>
    </citation>
    <scope>NUCLEOTIDE SEQUENCE [LARGE SCALE GENOMIC DNA]</scope>
    <source>
        <strain evidence="2 3">JCM 13891</strain>
    </source>
</reference>
<evidence type="ECO:0000256" key="1">
    <source>
        <dbReference type="SAM" id="MobiDB-lite"/>
    </source>
</evidence>
<accession>M0BZZ3</accession>
<dbReference type="PATRIC" id="fig|1227488.3.peg.3768"/>
<dbReference type="EMBL" id="AOIS01000058">
    <property type="protein sequence ID" value="ELZ15264.1"/>
    <property type="molecule type" value="Genomic_DNA"/>
</dbReference>
<organism evidence="2 3">
    <name type="scientific">Haloterrigena salina JCM 13891</name>
    <dbReference type="NCBI Taxonomy" id="1227488"/>
    <lineage>
        <taxon>Archaea</taxon>
        <taxon>Methanobacteriati</taxon>
        <taxon>Methanobacteriota</taxon>
        <taxon>Stenosarchaea group</taxon>
        <taxon>Halobacteria</taxon>
        <taxon>Halobacteriales</taxon>
        <taxon>Natrialbaceae</taxon>
        <taxon>Haloterrigena</taxon>
    </lineage>
</organism>
<feature type="region of interest" description="Disordered" evidence="1">
    <location>
        <begin position="178"/>
        <end position="203"/>
    </location>
</feature>
<feature type="compositionally biased region" description="Acidic residues" evidence="1">
    <location>
        <begin position="25"/>
        <end position="46"/>
    </location>
</feature>
<comment type="caution">
    <text evidence="2">The sequence shown here is derived from an EMBL/GenBank/DDBJ whole genome shotgun (WGS) entry which is preliminary data.</text>
</comment>
<sequence>MNIERRPYLTATGGAALALLAGCLDESDADDDDPENESDENGDETESQSGPEAAVESFLEAAANQDTDAITEVAHSASFLNPEAHEESEFEYRFGSGDEVDSVDDLESFETAVQTADASIDDVLDLEDAAFVSDRETLEDDLGGEEIALVRSESTYRDPERNGALVTTTTVWIVATDTDVEPASDDGDDSESNGDDDEANDDGTEWHVYWSVLREETIDDLEAAFEAPIVDEDDDVVAEIDWEHDQARSGNAADGEDLEWDVEWAKVVLTDSPGRDAEDLEWDVEWAKVVLTDSPGRDAETVRIESTIEGSEFELFGEGSNAWARSWVAVSLNPDGDQIVVTAIDDGEETVVHRERYEP</sequence>
<dbReference type="Proteomes" id="UP000011657">
    <property type="component" value="Unassembled WGS sequence"/>
</dbReference>
<evidence type="ECO:0000313" key="3">
    <source>
        <dbReference type="Proteomes" id="UP000011657"/>
    </source>
</evidence>
<dbReference type="eggNOG" id="arCOG06301">
    <property type="taxonomic scope" value="Archaea"/>
</dbReference>
<dbReference type="RefSeq" id="WP_008896019.1">
    <property type="nucleotide sequence ID" value="NZ_AOIS01000058.1"/>
</dbReference>
<dbReference type="PROSITE" id="PS51257">
    <property type="entry name" value="PROKAR_LIPOPROTEIN"/>
    <property type="match status" value="1"/>
</dbReference>